<evidence type="ECO:0000256" key="4">
    <source>
        <dbReference type="ARBA" id="ARBA00023212"/>
    </source>
</evidence>
<feature type="coiled-coil region" evidence="5">
    <location>
        <begin position="415"/>
        <end position="492"/>
    </location>
</feature>
<evidence type="ECO:0000313" key="7">
    <source>
        <dbReference type="EMBL" id="KAK7066230.1"/>
    </source>
</evidence>
<feature type="region of interest" description="Disordered" evidence="6">
    <location>
        <begin position="341"/>
        <end position="397"/>
    </location>
</feature>
<keyword evidence="8" id="KW-1185">Reference proteome</keyword>
<dbReference type="GO" id="GO:0034454">
    <property type="term" value="P:microtubule anchoring at centrosome"/>
    <property type="evidence" value="ECO:0007669"/>
    <property type="project" value="TreeGrafter"/>
</dbReference>
<comment type="subcellular location">
    <subcellularLocation>
        <location evidence="1">Cytoplasm</location>
        <location evidence="1">Cytoskeleton</location>
        <location evidence="1">Microtubule organizing center</location>
        <location evidence="1">Centrosome</location>
    </subcellularLocation>
</comment>
<dbReference type="AlphaFoldDB" id="A0AAN8WTX8"/>
<feature type="compositionally biased region" description="Low complexity" evidence="6">
    <location>
        <begin position="234"/>
        <end position="254"/>
    </location>
</feature>
<gene>
    <name evidence="7" type="ORF">SK128_024340</name>
</gene>
<comment type="caution">
    <text evidence="7">The sequence shown here is derived from an EMBL/GenBank/DDBJ whole genome shotgun (WGS) entry which is preliminary data.</text>
</comment>
<evidence type="ECO:0000256" key="1">
    <source>
        <dbReference type="ARBA" id="ARBA00004300"/>
    </source>
</evidence>
<keyword evidence="3" id="KW-0597">Phosphoprotein</keyword>
<feature type="region of interest" description="Disordered" evidence="6">
    <location>
        <begin position="228"/>
        <end position="254"/>
    </location>
</feature>
<feature type="compositionally biased region" description="Polar residues" evidence="6">
    <location>
        <begin position="1"/>
        <end position="24"/>
    </location>
</feature>
<evidence type="ECO:0000256" key="3">
    <source>
        <dbReference type="ARBA" id="ARBA00022553"/>
    </source>
</evidence>
<dbReference type="Proteomes" id="UP001381693">
    <property type="component" value="Unassembled WGS sequence"/>
</dbReference>
<dbReference type="EMBL" id="JAXCGZ010019312">
    <property type="protein sequence ID" value="KAK7066230.1"/>
    <property type="molecule type" value="Genomic_DNA"/>
</dbReference>
<evidence type="ECO:0000313" key="8">
    <source>
        <dbReference type="Proteomes" id="UP001381693"/>
    </source>
</evidence>
<feature type="region of interest" description="Disordered" evidence="6">
    <location>
        <begin position="75"/>
        <end position="101"/>
    </location>
</feature>
<proteinExistence type="predicted"/>
<keyword evidence="2" id="KW-0963">Cytoplasm</keyword>
<feature type="compositionally biased region" description="Polar residues" evidence="6">
    <location>
        <begin position="159"/>
        <end position="189"/>
    </location>
</feature>
<evidence type="ECO:0000256" key="6">
    <source>
        <dbReference type="SAM" id="MobiDB-lite"/>
    </source>
</evidence>
<feature type="coiled-coil region" evidence="5">
    <location>
        <begin position="516"/>
        <end position="611"/>
    </location>
</feature>
<keyword evidence="4" id="KW-0206">Cytoskeleton</keyword>
<feature type="region of interest" description="Disordered" evidence="6">
    <location>
        <begin position="159"/>
        <end position="190"/>
    </location>
</feature>
<feature type="compositionally biased region" description="Polar residues" evidence="6">
    <location>
        <begin position="37"/>
        <end position="46"/>
    </location>
</feature>
<dbReference type="PANTHER" id="PTHR18905">
    <property type="entry name" value="NINEIN"/>
    <property type="match status" value="1"/>
</dbReference>
<evidence type="ECO:0000256" key="5">
    <source>
        <dbReference type="SAM" id="Coils"/>
    </source>
</evidence>
<feature type="compositionally biased region" description="Basic and acidic residues" evidence="6">
    <location>
        <begin position="84"/>
        <end position="101"/>
    </location>
</feature>
<reference evidence="7 8" key="1">
    <citation type="submission" date="2023-11" db="EMBL/GenBank/DDBJ databases">
        <title>Halocaridina rubra genome assembly.</title>
        <authorList>
            <person name="Smith C."/>
        </authorList>
    </citation>
    <scope>NUCLEOTIDE SEQUENCE [LARGE SCALE GENOMIC DNA]</scope>
    <source>
        <strain evidence="7">EP-1</strain>
        <tissue evidence="7">Whole</tissue>
    </source>
</reference>
<dbReference type="PANTHER" id="PTHR18905:SF13">
    <property type="entry name" value="NON-CENTROSOMAL MICROTUBULE ARRAY"/>
    <property type="match status" value="1"/>
</dbReference>
<sequence>MSMTNLLKGSSVSGLQSLDTSQPPSLDEFASKFPRKNSYQSDTSEGGSQGDKATPQLLNKELKQVFRHVRASLKEEYQSTGDCDSDRSHEGESKRMRITSREDLENELAKLREERDSLAKKLSLQEEEFSHQLEKKEFEVELALSECTGVKKQLEEAVTQLNTSHPEANTSNLPQSSTPVKMSQSTPTSLKDKGQLLSMALEELEMALRREEQEREQRINVEAMLANRHEGESNTDSGGTETTTTYPQTPSEPSTTAKLLLQGLSHSSTNGEGRVRLLEEQCRGLEGELARVRIEVLKMIEERDVLIKQKESLEKIKDSVDVDNLKERCRNLIDKIKRKRLAHQPKSREFKPEHVHEISTIKEEDEEAETDSKDPGASTSRSKGNSDAPGQDEIDNTESKKDEIALLEAEVCALEQELALEQDNLEKQRASLLEKNNKLEQNIEILRVELDKSEDYWTLKLQEEQDYYEEERRLYDDKFSALEKKIREYEELVLTGSNTGRDISEESDRLSTIDESAVWEKQVTELEEEITFLKKQIDDLREEKQNMERGWEARVSEERQQATQECSKLQEQITSLTTQLHQAQLQVNAVLEEMDKVRRESENRLEELANQNKLNMQLGASIVNGFDSEYKERLSPGSSDEKVLLQGCGNTAEETINGSLRSQLRQCQSRLRYLEAALRQHHAHAHHILTVTREQHAAEVQNLESMMAATQQMLGQHVAKYKDQLSKASRSDTLVRELWLENAELMRALQITESRQKTAEETTRQLQMAALEHSLS</sequence>
<dbReference type="GO" id="GO:0005813">
    <property type="term" value="C:centrosome"/>
    <property type="evidence" value="ECO:0007669"/>
    <property type="project" value="UniProtKB-SubCell"/>
</dbReference>
<keyword evidence="5" id="KW-0175">Coiled coil</keyword>
<accession>A0AAN8WTX8</accession>
<feature type="compositionally biased region" description="Basic and acidic residues" evidence="6">
    <location>
        <begin position="346"/>
        <end position="362"/>
    </location>
</feature>
<feature type="region of interest" description="Disordered" evidence="6">
    <location>
        <begin position="1"/>
        <end position="61"/>
    </location>
</feature>
<protein>
    <submittedName>
        <fullName evidence="7">Uncharacterized protein</fullName>
    </submittedName>
</protein>
<name>A0AAN8WTX8_HALRR</name>
<evidence type="ECO:0000256" key="2">
    <source>
        <dbReference type="ARBA" id="ARBA00022490"/>
    </source>
</evidence>
<organism evidence="7 8">
    <name type="scientific">Halocaridina rubra</name>
    <name type="common">Hawaiian red shrimp</name>
    <dbReference type="NCBI Taxonomy" id="373956"/>
    <lineage>
        <taxon>Eukaryota</taxon>
        <taxon>Metazoa</taxon>
        <taxon>Ecdysozoa</taxon>
        <taxon>Arthropoda</taxon>
        <taxon>Crustacea</taxon>
        <taxon>Multicrustacea</taxon>
        <taxon>Malacostraca</taxon>
        <taxon>Eumalacostraca</taxon>
        <taxon>Eucarida</taxon>
        <taxon>Decapoda</taxon>
        <taxon>Pleocyemata</taxon>
        <taxon>Caridea</taxon>
        <taxon>Atyoidea</taxon>
        <taxon>Atyidae</taxon>
        <taxon>Halocaridina</taxon>
    </lineage>
</organism>
<feature type="coiled-coil region" evidence="5">
    <location>
        <begin position="194"/>
        <end position="221"/>
    </location>
</feature>